<sequence length="109" mass="12631">MWDSVGLFTVKSCYSLLLQYSNTVVLESNVLDAIQKLWKNDVPSKVNIFGWRLLLEKLPTRAALHHRGILNNPHDISCIFCYMQMEDCSHLFFNCSFVKGVWETIYIDG</sequence>
<evidence type="ECO:0000313" key="2">
    <source>
        <dbReference type="Proteomes" id="UP001177021"/>
    </source>
</evidence>
<dbReference type="EMBL" id="CASHSV030000311">
    <property type="protein sequence ID" value="CAJ2658481.1"/>
    <property type="molecule type" value="Genomic_DNA"/>
</dbReference>
<evidence type="ECO:0000313" key="1">
    <source>
        <dbReference type="EMBL" id="CAJ2658481.1"/>
    </source>
</evidence>
<organism evidence="1 2">
    <name type="scientific">Trifolium pratense</name>
    <name type="common">Red clover</name>
    <dbReference type="NCBI Taxonomy" id="57577"/>
    <lineage>
        <taxon>Eukaryota</taxon>
        <taxon>Viridiplantae</taxon>
        <taxon>Streptophyta</taxon>
        <taxon>Embryophyta</taxon>
        <taxon>Tracheophyta</taxon>
        <taxon>Spermatophyta</taxon>
        <taxon>Magnoliopsida</taxon>
        <taxon>eudicotyledons</taxon>
        <taxon>Gunneridae</taxon>
        <taxon>Pentapetalae</taxon>
        <taxon>rosids</taxon>
        <taxon>fabids</taxon>
        <taxon>Fabales</taxon>
        <taxon>Fabaceae</taxon>
        <taxon>Papilionoideae</taxon>
        <taxon>50 kb inversion clade</taxon>
        <taxon>NPAAA clade</taxon>
        <taxon>Hologalegina</taxon>
        <taxon>IRL clade</taxon>
        <taxon>Trifolieae</taxon>
        <taxon>Trifolium</taxon>
    </lineage>
</organism>
<comment type="caution">
    <text evidence="1">The sequence shown here is derived from an EMBL/GenBank/DDBJ whole genome shotgun (WGS) entry which is preliminary data.</text>
</comment>
<proteinExistence type="predicted"/>
<keyword evidence="2" id="KW-1185">Reference proteome</keyword>
<accession>A0ACB0KMM1</accession>
<name>A0ACB0KMM1_TRIPR</name>
<gene>
    <name evidence="1" type="ORF">MILVUS5_LOCUS24851</name>
</gene>
<reference evidence="1" key="1">
    <citation type="submission" date="2023-10" db="EMBL/GenBank/DDBJ databases">
        <authorList>
            <person name="Rodriguez Cubillos JULIANA M."/>
            <person name="De Vega J."/>
        </authorList>
    </citation>
    <scope>NUCLEOTIDE SEQUENCE</scope>
</reference>
<dbReference type="Proteomes" id="UP001177021">
    <property type="component" value="Unassembled WGS sequence"/>
</dbReference>
<protein>
    <submittedName>
        <fullName evidence="1">Uncharacterized protein</fullName>
    </submittedName>
</protein>